<evidence type="ECO:0000256" key="6">
    <source>
        <dbReference type="ARBA" id="ARBA00022989"/>
    </source>
</evidence>
<evidence type="ECO:0000256" key="9">
    <source>
        <dbReference type="SAM" id="Phobius"/>
    </source>
</evidence>
<evidence type="ECO:0000313" key="10">
    <source>
        <dbReference type="EMBL" id="KAF8441359.1"/>
    </source>
</evidence>
<dbReference type="Gene3D" id="1.50.10.150">
    <property type="entry name" value="Voltage-dependent anion channel"/>
    <property type="match status" value="1"/>
</dbReference>
<dbReference type="GO" id="GO:0005886">
    <property type="term" value="C:plasma membrane"/>
    <property type="evidence" value="ECO:0007669"/>
    <property type="project" value="UniProtKB-SubCell"/>
</dbReference>
<dbReference type="InterPro" id="IPR051629">
    <property type="entry name" value="Sulfite_efflux_TDT"/>
</dbReference>
<dbReference type="InterPro" id="IPR038665">
    <property type="entry name" value="Voltage-dep_anion_channel_sf"/>
</dbReference>
<dbReference type="GO" id="GO:0000319">
    <property type="term" value="F:sulfite transmembrane transporter activity"/>
    <property type="evidence" value="ECO:0007669"/>
    <property type="project" value="TreeGrafter"/>
</dbReference>
<dbReference type="Proteomes" id="UP001194468">
    <property type="component" value="Unassembled WGS sequence"/>
</dbReference>
<evidence type="ECO:0000256" key="4">
    <source>
        <dbReference type="ARBA" id="ARBA00022475"/>
    </source>
</evidence>
<reference evidence="10" key="2">
    <citation type="journal article" date="2020" name="Nat. Commun.">
        <title>Large-scale genome sequencing of mycorrhizal fungi provides insights into the early evolution of symbiotic traits.</title>
        <authorList>
            <person name="Miyauchi S."/>
            <person name="Kiss E."/>
            <person name="Kuo A."/>
            <person name="Drula E."/>
            <person name="Kohler A."/>
            <person name="Sanchez-Garcia M."/>
            <person name="Morin E."/>
            <person name="Andreopoulos B."/>
            <person name="Barry K.W."/>
            <person name="Bonito G."/>
            <person name="Buee M."/>
            <person name="Carver A."/>
            <person name="Chen C."/>
            <person name="Cichocki N."/>
            <person name="Clum A."/>
            <person name="Culley D."/>
            <person name="Crous P.W."/>
            <person name="Fauchery L."/>
            <person name="Girlanda M."/>
            <person name="Hayes R.D."/>
            <person name="Keri Z."/>
            <person name="LaButti K."/>
            <person name="Lipzen A."/>
            <person name="Lombard V."/>
            <person name="Magnuson J."/>
            <person name="Maillard F."/>
            <person name="Murat C."/>
            <person name="Nolan M."/>
            <person name="Ohm R.A."/>
            <person name="Pangilinan J."/>
            <person name="Pereira M.F."/>
            <person name="Perotto S."/>
            <person name="Peter M."/>
            <person name="Pfister S."/>
            <person name="Riley R."/>
            <person name="Sitrit Y."/>
            <person name="Stielow J.B."/>
            <person name="Szollosi G."/>
            <person name="Zifcakova L."/>
            <person name="Stursova M."/>
            <person name="Spatafora J.W."/>
            <person name="Tedersoo L."/>
            <person name="Vaario L.M."/>
            <person name="Yamada A."/>
            <person name="Yan M."/>
            <person name="Wang P."/>
            <person name="Xu J."/>
            <person name="Bruns T."/>
            <person name="Baldrian P."/>
            <person name="Vilgalys R."/>
            <person name="Dunand C."/>
            <person name="Henrissat B."/>
            <person name="Grigoriev I.V."/>
            <person name="Hibbett D."/>
            <person name="Nagy L.G."/>
            <person name="Martin F.M."/>
        </authorList>
    </citation>
    <scope>NUCLEOTIDE SEQUENCE</scope>
    <source>
        <strain evidence="10">BED1</strain>
    </source>
</reference>
<keyword evidence="3" id="KW-0813">Transport</keyword>
<name>A0AAD4GFQ0_BOLED</name>
<sequence>MVAKKSLSDCIKNFTPAWFTVIMGTGAVSSLIHHFAYGNADVIWAFTLIVFFLNFILFILISAATIARYVMFPEVWSKMMRHPAQSLFLGAIPMGFATLLNICHDIYVRSGFGGPNFIYFIWALWWIDALGSFFCAMGMIYAMSNMQSQPFANMAAVWLLPVVTLIVASSTGGLLASAIQPFLALMMITVYLARLIVHGPPDVNLILSSVIVLGPLGQGGYSLLLNGANLASLFPLENTGQFPMNGMSGDLMYSFCFCVAYALFVMGIAWACIAIFSIFAVVRKSGPPKFAVPYWGLIFPNAVYSLLAVQMGVILDGGFFRVFGAMWTTFTFVLWAAMTIRSIPAILDRSIFVAPCLATPPPKRPPSSTQSLDEEKASGGNGNVLVIEAPGHKEFEVVLPFYNKK</sequence>
<accession>A0AAD4GFQ0</accession>
<keyword evidence="7 9" id="KW-0472">Membrane</keyword>
<comment type="subcellular location">
    <subcellularLocation>
        <location evidence="1">Cell membrane</location>
        <topology evidence="1">Multi-pass membrane protein</topology>
    </subcellularLocation>
</comment>
<comment type="caution">
    <text evidence="10">The sequence shown here is derived from an EMBL/GenBank/DDBJ whole genome shotgun (WGS) entry which is preliminary data.</text>
</comment>
<evidence type="ECO:0000256" key="7">
    <source>
        <dbReference type="ARBA" id="ARBA00023136"/>
    </source>
</evidence>
<proteinExistence type="inferred from homology"/>
<keyword evidence="5 9" id="KW-0812">Transmembrane</keyword>
<comment type="similarity">
    <text evidence="2">Belongs to the tellurite-resistance/dicarboxylate transporter (TDT) family.</text>
</comment>
<evidence type="ECO:0000256" key="3">
    <source>
        <dbReference type="ARBA" id="ARBA00022448"/>
    </source>
</evidence>
<gene>
    <name evidence="10" type="ORF">L210DRAFT_3536964</name>
</gene>
<keyword evidence="6 9" id="KW-1133">Transmembrane helix</keyword>
<feature type="transmembrane region" description="Helical" evidence="9">
    <location>
        <begin position="119"/>
        <end position="143"/>
    </location>
</feature>
<reference evidence="10" key="1">
    <citation type="submission" date="2019-10" db="EMBL/GenBank/DDBJ databases">
        <authorList>
            <consortium name="DOE Joint Genome Institute"/>
            <person name="Kuo A."/>
            <person name="Miyauchi S."/>
            <person name="Kiss E."/>
            <person name="Drula E."/>
            <person name="Kohler A."/>
            <person name="Sanchez-Garcia M."/>
            <person name="Andreopoulos B."/>
            <person name="Barry K.W."/>
            <person name="Bonito G."/>
            <person name="Buee M."/>
            <person name="Carver A."/>
            <person name="Chen C."/>
            <person name="Cichocki N."/>
            <person name="Clum A."/>
            <person name="Culley D."/>
            <person name="Crous P.W."/>
            <person name="Fauchery L."/>
            <person name="Girlanda M."/>
            <person name="Hayes R."/>
            <person name="Keri Z."/>
            <person name="LaButti K."/>
            <person name="Lipzen A."/>
            <person name="Lombard V."/>
            <person name="Magnuson J."/>
            <person name="Maillard F."/>
            <person name="Morin E."/>
            <person name="Murat C."/>
            <person name="Nolan M."/>
            <person name="Ohm R."/>
            <person name="Pangilinan J."/>
            <person name="Pereira M."/>
            <person name="Perotto S."/>
            <person name="Peter M."/>
            <person name="Riley R."/>
            <person name="Sitrit Y."/>
            <person name="Stielow B."/>
            <person name="Szollosi G."/>
            <person name="Zifcakova L."/>
            <person name="Stursova M."/>
            <person name="Spatafora J.W."/>
            <person name="Tedersoo L."/>
            <person name="Vaario L.-M."/>
            <person name="Yamada A."/>
            <person name="Yan M."/>
            <person name="Wang P."/>
            <person name="Xu J."/>
            <person name="Bruns T."/>
            <person name="Baldrian P."/>
            <person name="Vilgalys R."/>
            <person name="Henrissat B."/>
            <person name="Grigoriev I.V."/>
            <person name="Hibbett D."/>
            <person name="Nagy L.G."/>
            <person name="Martin F.M."/>
        </authorList>
    </citation>
    <scope>NUCLEOTIDE SEQUENCE</scope>
    <source>
        <strain evidence="10">BED1</strain>
    </source>
</reference>
<evidence type="ECO:0000313" key="11">
    <source>
        <dbReference type="Proteomes" id="UP001194468"/>
    </source>
</evidence>
<evidence type="ECO:0000256" key="8">
    <source>
        <dbReference type="SAM" id="MobiDB-lite"/>
    </source>
</evidence>
<feature type="transmembrane region" description="Helical" evidence="9">
    <location>
        <begin position="42"/>
        <end position="66"/>
    </location>
</feature>
<feature type="transmembrane region" description="Helical" evidence="9">
    <location>
        <begin position="294"/>
        <end position="313"/>
    </location>
</feature>
<keyword evidence="11" id="KW-1185">Reference proteome</keyword>
<feature type="transmembrane region" description="Helical" evidence="9">
    <location>
        <begin position="205"/>
        <end position="231"/>
    </location>
</feature>
<feature type="transmembrane region" description="Helical" evidence="9">
    <location>
        <begin position="87"/>
        <end position="107"/>
    </location>
</feature>
<dbReference type="Pfam" id="PF03595">
    <property type="entry name" value="SLAC1"/>
    <property type="match status" value="1"/>
</dbReference>
<keyword evidence="4" id="KW-1003">Cell membrane</keyword>
<evidence type="ECO:0000256" key="2">
    <source>
        <dbReference type="ARBA" id="ARBA00008566"/>
    </source>
</evidence>
<feature type="transmembrane region" description="Helical" evidence="9">
    <location>
        <begin position="14"/>
        <end position="36"/>
    </location>
</feature>
<feature type="transmembrane region" description="Helical" evidence="9">
    <location>
        <begin position="174"/>
        <end position="193"/>
    </location>
</feature>
<feature type="region of interest" description="Disordered" evidence="8">
    <location>
        <begin position="360"/>
        <end position="380"/>
    </location>
</feature>
<dbReference type="InterPro" id="IPR004695">
    <property type="entry name" value="SLAC1/Mae1/Ssu1/TehA"/>
</dbReference>
<organism evidence="10 11">
    <name type="scientific">Boletus edulis BED1</name>
    <dbReference type="NCBI Taxonomy" id="1328754"/>
    <lineage>
        <taxon>Eukaryota</taxon>
        <taxon>Fungi</taxon>
        <taxon>Dikarya</taxon>
        <taxon>Basidiomycota</taxon>
        <taxon>Agaricomycotina</taxon>
        <taxon>Agaricomycetes</taxon>
        <taxon>Agaricomycetidae</taxon>
        <taxon>Boletales</taxon>
        <taxon>Boletineae</taxon>
        <taxon>Boletaceae</taxon>
        <taxon>Boletoideae</taxon>
        <taxon>Boletus</taxon>
    </lineage>
</organism>
<feature type="transmembrane region" description="Helical" evidence="9">
    <location>
        <begin position="150"/>
        <end position="168"/>
    </location>
</feature>
<feature type="transmembrane region" description="Helical" evidence="9">
    <location>
        <begin position="251"/>
        <end position="282"/>
    </location>
</feature>
<dbReference type="AlphaFoldDB" id="A0AAD4GFQ0"/>
<protein>
    <submittedName>
        <fullName evidence="10">Voltage-dependent anion channel</fullName>
    </submittedName>
</protein>
<dbReference type="PANTHER" id="PTHR31686:SF1">
    <property type="entry name" value="SULFITE EFFLUX PUMP SSU1"/>
    <property type="match status" value="1"/>
</dbReference>
<evidence type="ECO:0000256" key="5">
    <source>
        <dbReference type="ARBA" id="ARBA00022692"/>
    </source>
</evidence>
<dbReference type="PANTHER" id="PTHR31686">
    <property type="match status" value="1"/>
</dbReference>
<feature type="transmembrane region" description="Helical" evidence="9">
    <location>
        <begin position="319"/>
        <end position="340"/>
    </location>
</feature>
<evidence type="ECO:0000256" key="1">
    <source>
        <dbReference type="ARBA" id="ARBA00004651"/>
    </source>
</evidence>
<dbReference type="EMBL" id="WHUW01000010">
    <property type="protein sequence ID" value="KAF8441359.1"/>
    <property type="molecule type" value="Genomic_DNA"/>
</dbReference>